<evidence type="ECO:0000256" key="5">
    <source>
        <dbReference type="ARBA" id="ARBA00022833"/>
    </source>
</evidence>
<feature type="binding site" evidence="7">
    <location>
        <position position="226"/>
    </location>
    <ligand>
        <name>Zn(2+)</name>
        <dbReference type="ChEBI" id="CHEBI:29105"/>
        <label>3</label>
    </ligand>
</feature>
<dbReference type="SUPFAM" id="SSF51658">
    <property type="entry name" value="Xylose isomerase-like"/>
    <property type="match status" value="1"/>
</dbReference>
<keyword evidence="3 7" id="KW-0227">DNA damage</keyword>
<keyword evidence="2 7" id="KW-0479">Metal-binding</keyword>
<comment type="catalytic activity">
    <reaction evidence="7">
        <text>Endonucleolytic cleavage to 5'-phosphooligonucleotide end-products.</text>
        <dbReference type="EC" id="3.1.21.2"/>
    </reaction>
</comment>
<feature type="binding site" evidence="7">
    <location>
        <position position="213"/>
    </location>
    <ligand>
        <name>Zn(2+)</name>
        <dbReference type="ChEBI" id="CHEBI:29105"/>
        <label>2</label>
    </ligand>
</feature>
<organism evidence="9 10">
    <name type="scientific">Candidatus Acididesulfobacter diazotrophicus</name>
    <dbReference type="NCBI Taxonomy" id="2597226"/>
    <lineage>
        <taxon>Bacteria</taxon>
        <taxon>Deltaproteobacteria</taxon>
        <taxon>Candidatus Acidulodesulfobacterales</taxon>
        <taxon>Candidatus Acididesulfobacter</taxon>
    </lineage>
</organism>
<dbReference type="GO" id="GO:0008081">
    <property type="term" value="F:phosphoric diester hydrolase activity"/>
    <property type="evidence" value="ECO:0007669"/>
    <property type="project" value="TreeGrafter"/>
</dbReference>
<feature type="binding site" evidence="7">
    <location>
        <position position="228"/>
    </location>
    <ligand>
        <name>Zn(2+)</name>
        <dbReference type="ChEBI" id="CHEBI:29105"/>
        <label>3</label>
    </ligand>
</feature>
<accession>A0A519BJY9</accession>
<dbReference type="PROSITE" id="PS51432">
    <property type="entry name" value="AP_NUCLEASE_F2_4"/>
    <property type="match status" value="1"/>
</dbReference>
<feature type="binding site" evidence="7">
    <location>
        <position position="143"/>
    </location>
    <ligand>
        <name>Zn(2+)</name>
        <dbReference type="ChEBI" id="CHEBI:29105"/>
        <label>1</label>
    </ligand>
</feature>
<dbReference type="InterPro" id="IPR013022">
    <property type="entry name" value="Xyl_isomerase-like_TIM-brl"/>
</dbReference>
<sequence>MLLGAHVSIAGGLQNACGHAVKTNSNAIQIFTKNQVRWDFEELKEENIRIFKDCISKLKITPISHISYLINLGSADENIEQKSFSLFIEEIKRCHMLGINQLIFHPGSNKNLTEDKTIGKISSNLKKIIDLTCAYNDVSLVIETTAGQGSSIGYKLEHIGDMINIINSDRIKVCVDTCHIFAAGYDIRDKEGYISFTEIFDKLIGLNKLASFHLNDSMKELSSRVDRHAHIGEGFIGLETFKYIINDNRFKNIPKVVETPGGDEEHKRDIEIIRKLKM</sequence>
<comment type="function">
    <text evidence="7">Endonuclease IV plays a role in DNA repair. It cleaves phosphodiester bonds at apurinic or apyrimidinic (AP) sites, generating a 3'-hydroxyl group and a 5'-terminal sugar phosphate.</text>
</comment>
<dbReference type="PANTHER" id="PTHR21445">
    <property type="entry name" value="ENDONUCLEASE IV ENDODEOXYRIBONUCLEASE IV"/>
    <property type="match status" value="1"/>
</dbReference>
<feature type="binding site" evidence="7">
    <location>
        <position position="176"/>
    </location>
    <ligand>
        <name>Zn(2+)</name>
        <dbReference type="ChEBI" id="CHEBI:29105"/>
        <label>2</label>
    </ligand>
</feature>
<dbReference type="InterPro" id="IPR001719">
    <property type="entry name" value="AP_endonuc_2"/>
</dbReference>
<comment type="cofactor">
    <cofactor evidence="7">
        <name>Zn(2+)</name>
        <dbReference type="ChEBI" id="CHEBI:29105"/>
    </cofactor>
    <text evidence="7">Binds 3 Zn(2+) ions.</text>
</comment>
<dbReference type="HAMAP" id="MF_00152">
    <property type="entry name" value="Nfo"/>
    <property type="match status" value="1"/>
</dbReference>
<comment type="caution">
    <text evidence="9">The sequence shown here is derived from an EMBL/GenBank/DDBJ whole genome shotgun (WGS) entry which is preliminary data.</text>
</comment>
<dbReference type="EMBL" id="SGBB01000031">
    <property type="protein sequence ID" value="RZD17588.1"/>
    <property type="molecule type" value="Genomic_DNA"/>
</dbReference>
<name>A0A519BJY9_9DELT</name>
<dbReference type="NCBIfam" id="TIGR00587">
    <property type="entry name" value="nfo"/>
    <property type="match status" value="1"/>
</dbReference>
<comment type="similarity">
    <text evidence="1 7">Belongs to the AP endonuclease 2 family.</text>
</comment>
<keyword evidence="6 7" id="KW-0234">DNA repair</keyword>
<evidence type="ECO:0000256" key="1">
    <source>
        <dbReference type="ARBA" id="ARBA00005340"/>
    </source>
</evidence>
<feature type="binding site" evidence="7">
    <location>
        <position position="258"/>
    </location>
    <ligand>
        <name>Zn(2+)</name>
        <dbReference type="ChEBI" id="CHEBI:29105"/>
        <label>2</label>
    </ligand>
</feature>
<dbReference type="GO" id="GO:0008833">
    <property type="term" value="F:deoxyribonuclease IV (phage-T4-induced) activity"/>
    <property type="evidence" value="ECO:0007669"/>
    <property type="project" value="UniProtKB-UniRule"/>
</dbReference>
<dbReference type="FunFam" id="3.20.20.150:FF:000001">
    <property type="entry name" value="Probable endonuclease 4"/>
    <property type="match status" value="1"/>
</dbReference>
<evidence type="ECO:0000256" key="6">
    <source>
        <dbReference type="ARBA" id="ARBA00023204"/>
    </source>
</evidence>
<dbReference type="Proteomes" id="UP000319296">
    <property type="component" value="Unassembled WGS sequence"/>
</dbReference>
<evidence type="ECO:0000313" key="9">
    <source>
        <dbReference type="EMBL" id="RZD17588.1"/>
    </source>
</evidence>
<keyword evidence="7" id="KW-0255">Endonuclease</keyword>
<evidence type="ECO:0000256" key="3">
    <source>
        <dbReference type="ARBA" id="ARBA00022763"/>
    </source>
</evidence>
<keyword evidence="7" id="KW-0540">Nuclease</keyword>
<dbReference type="AlphaFoldDB" id="A0A519BJY9"/>
<evidence type="ECO:0000256" key="2">
    <source>
        <dbReference type="ARBA" id="ARBA00022723"/>
    </source>
</evidence>
<dbReference type="Gene3D" id="3.20.20.150">
    <property type="entry name" value="Divalent-metal-dependent TIM barrel enzymes"/>
    <property type="match status" value="1"/>
</dbReference>
<dbReference type="EC" id="3.1.21.2" evidence="7"/>
<feature type="domain" description="Xylose isomerase-like TIM barrel" evidence="8">
    <location>
        <begin position="21"/>
        <end position="275"/>
    </location>
</feature>
<dbReference type="InterPro" id="IPR036237">
    <property type="entry name" value="Xyl_isomerase-like_sf"/>
</dbReference>
<evidence type="ECO:0000259" key="8">
    <source>
        <dbReference type="Pfam" id="PF01261"/>
    </source>
</evidence>
<reference evidence="9 10" key="1">
    <citation type="journal article" date="2019" name="ISME J.">
        <title>Insights into ecological role of a new deltaproteobacterial order Candidatus Acidulodesulfobacterales by metagenomics and metatranscriptomics.</title>
        <authorList>
            <person name="Tan S."/>
            <person name="Liu J."/>
            <person name="Fang Y."/>
            <person name="Hedlund B.P."/>
            <person name="Lian Z.H."/>
            <person name="Huang L.Y."/>
            <person name="Li J.T."/>
            <person name="Huang L.N."/>
            <person name="Li W.J."/>
            <person name="Jiang H.C."/>
            <person name="Dong H.L."/>
            <person name="Shu W.S."/>
        </authorList>
    </citation>
    <scope>NUCLEOTIDE SEQUENCE [LARGE SCALE GENOMIC DNA]</scope>
    <source>
        <strain evidence="9">AP1</strain>
    </source>
</reference>
<gene>
    <name evidence="7" type="primary">nfo</name>
    <name evidence="9" type="ORF">EVG15_10450</name>
</gene>
<dbReference type="GO" id="GO:0008270">
    <property type="term" value="F:zinc ion binding"/>
    <property type="evidence" value="ECO:0007669"/>
    <property type="project" value="UniProtKB-UniRule"/>
</dbReference>
<protein>
    <recommendedName>
        <fullName evidence="7">Probable endonuclease 4</fullName>
        <ecNumber evidence="7">3.1.21.2</ecNumber>
    </recommendedName>
    <alternativeName>
        <fullName evidence="7">Endodeoxyribonuclease IV</fullName>
    </alternativeName>
    <alternativeName>
        <fullName evidence="7">Endonuclease IV</fullName>
    </alternativeName>
</protein>
<keyword evidence="5 7" id="KW-0862">Zinc</keyword>
<dbReference type="GO" id="GO:0003906">
    <property type="term" value="F:DNA-(apurinic or apyrimidinic site) endonuclease activity"/>
    <property type="evidence" value="ECO:0007669"/>
    <property type="project" value="TreeGrafter"/>
</dbReference>
<evidence type="ECO:0000256" key="4">
    <source>
        <dbReference type="ARBA" id="ARBA00022801"/>
    </source>
</evidence>
<feature type="binding site" evidence="7">
    <location>
        <position position="65"/>
    </location>
    <ligand>
        <name>Zn(2+)</name>
        <dbReference type="ChEBI" id="CHEBI:29105"/>
        <label>1</label>
    </ligand>
</feature>
<feature type="binding site" evidence="7">
    <location>
        <position position="143"/>
    </location>
    <ligand>
        <name>Zn(2+)</name>
        <dbReference type="ChEBI" id="CHEBI:29105"/>
        <label>2</label>
    </ligand>
</feature>
<dbReference type="Pfam" id="PF01261">
    <property type="entry name" value="AP_endonuc_2"/>
    <property type="match status" value="1"/>
</dbReference>
<dbReference type="GO" id="GO:0006284">
    <property type="term" value="P:base-excision repair"/>
    <property type="evidence" value="ECO:0007669"/>
    <property type="project" value="TreeGrafter"/>
</dbReference>
<proteinExistence type="inferred from homology"/>
<evidence type="ECO:0000313" key="10">
    <source>
        <dbReference type="Proteomes" id="UP000319296"/>
    </source>
</evidence>
<feature type="binding site" evidence="7">
    <location>
        <position position="105"/>
    </location>
    <ligand>
        <name>Zn(2+)</name>
        <dbReference type="ChEBI" id="CHEBI:29105"/>
        <label>1</label>
    </ligand>
</feature>
<evidence type="ECO:0000256" key="7">
    <source>
        <dbReference type="HAMAP-Rule" id="MF_00152"/>
    </source>
</evidence>
<dbReference type="PANTHER" id="PTHR21445:SF0">
    <property type="entry name" value="APURINIC-APYRIMIDINIC ENDONUCLEASE"/>
    <property type="match status" value="1"/>
</dbReference>
<dbReference type="GO" id="GO:0003677">
    <property type="term" value="F:DNA binding"/>
    <property type="evidence" value="ECO:0007669"/>
    <property type="project" value="InterPro"/>
</dbReference>
<feature type="binding site" evidence="7">
    <location>
        <position position="179"/>
    </location>
    <ligand>
        <name>Zn(2+)</name>
        <dbReference type="ChEBI" id="CHEBI:29105"/>
        <label>3</label>
    </ligand>
</feature>
<dbReference type="SMART" id="SM00518">
    <property type="entry name" value="AP2Ec"/>
    <property type="match status" value="1"/>
</dbReference>
<keyword evidence="4 7" id="KW-0378">Hydrolase</keyword>
<dbReference type="CDD" id="cd00019">
    <property type="entry name" value="AP2Ec"/>
    <property type="match status" value="1"/>
</dbReference>